<organism evidence="2 3">
    <name type="scientific">Mycolicibacterium litorale</name>
    <dbReference type="NCBI Taxonomy" id="758802"/>
    <lineage>
        <taxon>Bacteria</taxon>
        <taxon>Bacillati</taxon>
        <taxon>Actinomycetota</taxon>
        <taxon>Actinomycetes</taxon>
        <taxon>Mycobacteriales</taxon>
        <taxon>Mycobacteriaceae</taxon>
        <taxon>Mycolicibacterium</taxon>
    </lineage>
</organism>
<evidence type="ECO:0000259" key="1">
    <source>
        <dbReference type="Pfam" id="PF20248"/>
    </source>
</evidence>
<protein>
    <recommendedName>
        <fullName evidence="1">DUF6603 domain-containing protein</fullName>
    </recommendedName>
</protein>
<dbReference type="Pfam" id="PF20248">
    <property type="entry name" value="DUF6603"/>
    <property type="match status" value="1"/>
</dbReference>
<proteinExistence type="predicted"/>
<name>A0AAD1MSZ2_9MYCO</name>
<feature type="domain" description="DUF6603" evidence="1">
    <location>
        <begin position="20"/>
        <end position="541"/>
    </location>
</feature>
<sequence>MGDNVDVSMDLAGRPDGRDSALEVAITADLGADLPGLKVRVTGVRAALRLSLADAEGRFGFAAELDEPTVSGAGVELNIPGVEGGGYLAVVGDEYRGALTADLGPVSVNGFAILSSDDFSLLVLLAAEFAVPIQLSFGFTLLGVGGIIGINRRPDIEALREGLGSGALGALMFPRDAAAEADRLLPALSGFFPEETGSMVVGPMLKLGFGTPTLVAAAIGVLITTDGVVIVGKVAMTLPFDGAALIHLQAAVLGTITSDGLNIAASLMDSHIAGMPVQGDMALRIAGGPSGLFVMSAGGFHPAFAPPDGMAGMRRLGTEISPGPLLRARLEAYLAITTSSLQFGARAELTAGIDGFGIHGNFSFDALIMLQPFGFQADFAACVSVECADFDVASVTLRGHLSGTSPWRIRGHARVEVLGFGVSVDIPELTWGQRSTQALPPARNPVTVLRDELMRTENWSAANAAVPALVRLRPGSDRESAVHPLAELTFVQNAVPLDVELTRMDFVPLAAPTRLTIVAQVGRIAPCTAQFPPAQYLDMDDNARLASAGYAELTGGFTVDCSPVVGDADQITLDPETRIISANAWQALAVVTLPTSAAAAAFTSPPETLIALRDPAIGVVTHVEGLNAATDILAARLGQDTTAIAAMTRNPGIAESLVRTGGPADLQISRAWEVAVP</sequence>
<evidence type="ECO:0000313" key="2">
    <source>
        <dbReference type="EMBL" id="BBY17699.1"/>
    </source>
</evidence>
<keyword evidence="3" id="KW-1185">Reference proteome</keyword>
<dbReference type="RefSeq" id="WP_134054543.1">
    <property type="nucleotide sequence ID" value="NZ_AP022586.1"/>
</dbReference>
<dbReference type="EMBL" id="AP022586">
    <property type="protein sequence ID" value="BBY17699.1"/>
    <property type="molecule type" value="Genomic_DNA"/>
</dbReference>
<reference evidence="2 3" key="1">
    <citation type="journal article" date="2019" name="Emerg. Microbes Infect.">
        <title>Comprehensive subspecies identification of 175 nontuberculous mycobacteria species based on 7547 genomic profiles.</title>
        <authorList>
            <person name="Matsumoto Y."/>
            <person name="Kinjo T."/>
            <person name="Motooka D."/>
            <person name="Nabeya D."/>
            <person name="Jung N."/>
            <person name="Uechi K."/>
            <person name="Horii T."/>
            <person name="Iida T."/>
            <person name="Fujita J."/>
            <person name="Nakamura S."/>
        </authorList>
    </citation>
    <scope>NUCLEOTIDE SEQUENCE [LARGE SCALE GENOMIC DNA]</scope>
    <source>
        <strain evidence="2 3">JCM 17423</strain>
    </source>
</reference>
<gene>
    <name evidence="2" type="ORF">MLIT_32910</name>
</gene>
<evidence type="ECO:0000313" key="3">
    <source>
        <dbReference type="Proteomes" id="UP000466607"/>
    </source>
</evidence>
<dbReference type="InterPro" id="IPR046538">
    <property type="entry name" value="DUF6603"/>
</dbReference>
<dbReference type="Proteomes" id="UP000466607">
    <property type="component" value="Chromosome"/>
</dbReference>
<dbReference type="AlphaFoldDB" id="A0AAD1MSZ2"/>
<accession>A0AAD1MSZ2</accession>